<keyword evidence="1" id="KW-0853">WD repeat</keyword>
<proteinExistence type="predicted"/>
<dbReference type="GO" id="GO:0007035">
    <property type="term" value="P:vacuolar acidification"/>
    <property type="evidence" value="ECO:0007669"/>
    <property type="project" value="TreeGrafter"/>
</dbReference>
<feature type="compositionally biased region" description="Acidic residues" evidence="2">
    <location>
        <begin position="2333"/>
        <end position="2346"/>
    </location>
</feature>
<feature type="compositionally biased region" description="Low complexity" evidence="2">
    <location>
        <begin position="1192"/>
        <end position="1213"/>
    </location>
</feature>
<feature type="region of interest" description="Disordered" evidence="2">
    <location>
        <begin position="2234"/>
        <end position="2264"/>
    </location>
</feature>
<dbReference type="SUPFAM" id="SSF50978">
    <property type="entry name" value="WD40 repeat-like"/>
    <property type="match status" value="2"/>
</dbReference>
<dbReference type="PROSITE" id="PS50082">
    <property type="entry name" value="WD_REPEATS_2"/>
    <property type="match status" value="1"/>
</dbReference>
<dbReference type="OrthoDB" id="342131at2759"/>
<gene>
    <name evidence="4" type="ORF">EDS130_LOCUS35295</name>
</gene>
<feature type="compositionally biased region" description="Acidic residues" evidence="2">
    <location>
        <begin position="1827"/>
        <end position="1842"/>
    </location>
</feature>
<dbReference type="Proteomes" id="UP000663852">
    <property type="component" value="Unassembled WGS sequence"/>
</dbReference>
<evidence type="ECO:0000313" key="5">
    <source>
        <dbReference type="Proteomes" id="UP000663852"/>
    </source>
</evidence>
<sequence>MHLHQILTGAANPSDYSFAAGSIDSVHFVAYAAGYNIVILSGDFQRVQVLLSGNENNQCLLTCIHCTYESGKIVAGFGNQVCIYEPTSTSERSLHHQVNYRWTLTQTLTCSNEKITALAWHPKGSEYRGTRIEVERNGVLLLGDQLIVVCESTLQVWFSQYDEIESRTNRVNFELGASDMSGKLSGHAAPKTWRNVWSTKPASPIKHVTYSNDGIFFATASQNDRLVKIWYRTTDNSAIISFTSTYLPHPRAVTYISWRQTSHFFAEGTVVNCLLTCCKDNICRIWCETMQQDESSVYISDPTMIKTQRKRQNECVDKSVQKLYRMRYNHFIPMTNRPELSSPTSYVDNQIPPTPASMISSHALNTNDDDQLNQLGQTVTAMSSSSSSASSLVQLNSPSTSSSISMSTQKFLRFHLATTINPSTDALLAPTIPTHKEYMFIVQWLNNKDLYNLFSVEQFVLDIQRKTKGQTIPPTTNDNDDINSNDTQADLASVLDKRPTLYGRDCLLDESKHFVQIRTYLKKLIDEWKSSPDVVFSVHPIDGSLLLWVIDWLDQPLVNTVKFSSSSCSSSTSLINYQMLYRQVQVSFSARIPDIFPLGDALSLQPHLIIYCNNFLFDQYLSLYQTKQKQHLPIINMITKHTNGTLNLWALTFHQQQKFQSLICVTHTARMCGHHFPIRHIVCHPIVPLVLTSSYYDGKTELPFAKKQRFDNSLILWSTEPIGPLTMTGGITELARMGSTHQGAFKLIAWFPMVMPCMSNELLRESPSVLFCASDGKHLRIYQVVCNAKAVLTRQFSSSKSFQTFSDSEANTVRSSPSSDFTTPRLNVVSNQSTARPSCVISLAEINDSECVWSHAELIHIFPANAIEDQSDQTPLCKIYYLVLVEKSNENTSQSFIHMWKITITYPDDDSESISMNSFNSDAEWIVQVQSSKVSTYVLPLLANAELQSVDVAFGHLSSSTLCYSDFSSSSPYLLSTSHSDGMVRFWTCTHQSSNTYEWSEWCGISTECQLNSRLQFSGQPLAISNAYCGRLAVAFLDKHIHLGIYECESTGGTAFNCETIVSITEIQNPSNHLAVHFDWASIENGAHLLATAIGIRYVFIYSYTQSSQWTKIRTIELSSINTNLFLYPNLSLKWVRGGLLLVGLNSELQVYSQWSSLKRQCHSVVPEPLIRPKRRVNTSSNLKKLLTSNDLNSINNNNNANNNNTNATTASAEPQPSWLTLDSISSISLFHAARNAAPVLPQYHPTLLLELVRFGKYRRVKAILAHLTRCIVSTVHSVEGKVEMKLMRSRTFSIANNDDNEPSIAEVGDLKYVEIDAVPLLPLFALFDADHETVPPIDHGKSTDNNGNSNGNDEDMNGGDKYEDLFTSQLSSNREVEFKFDEDHLQDAERKKQVELNKFRKELLSNRNWSPAFDSRMVDLLVDYFQRVRLSNLTSLEQMYLLALADTLANSSNDSLSIQTYSTDKPSNAMDDCGLRFLIDVQRYIYLSRIVSSPNTHGNSALNHIITSASYAWAFHSDLQEDLLGMLPCMVKNKPVWNELKLFGVGWWIRNKSVITRLFEKLGKTAFEAHNDPLDSAIYFLALKKKSLLYNLYKHVQDTKMQDFFKNDFTQDRWLKAAQKNAFTLLGKQRFKHAAAFFLLAGKIRDAIEVIITNLNDIQLALLIGRLYETEEQNLVTNLLNKEILSKPHDDPFYRSMAYWLLKDYDRSLQTLLHNETFDQQQSIFIFYDYLKQHPLVVRAKQLSKENCNETTNNFSIERRVHFQTAYYYLRIGCPLLALEILAKLPANIILSNETKPPVEVKTEVKPQNVDSFDWSQPVTNKVEDDELQLEWSDDEKENEEEPPKVEEPVQKATASVDDKSVKQQFDTIGQYMKLICCLKIIVEEMATLATGFEVAGGQLRHHLACWLEQEIGVIRHLCNLNTSADGDAEDSHENLDAPILSDINDDPILPAGAFSSAESPSVSYVRTSTFETRMKRSLRRRRWLKANEHLLRTLVSFTSLHGMHGGGLASVRMELLLLMHELYRDRRTQLKYPIPLPTQVPLLIANLSGTLSVSNNAISYLRDLSQDLLRTMTTWLTLPKITEQSMQIVAVRDLSIALASCVYQSLCHTNENQTSERIAVESFLKSYLYRRESVRLHRRKSVTELIEREAPTTAPKDWPGIKIFTSLIKDQENNLTKLKILLVEILIAVYMSLLIYALSTDDCNTLYRLLIRKWSTPELAVKLWYGIFGGGAKKQRPNPQTASLSSSPDPNMEMSVSPTTSTMAPLANRHQSVTKFAQKIIMPNNQQQQQPPSYVEVFIPPRASIVNYFMAKISSNKGFNSDDNDGQISDAADEDNEDEEDQDIFDSTKSDDELTSKQKQRKMQEREHTDSMSYSWVLMRYAIVRLVYKRLWSFFPHIGIEKQEIPSVSPLIQQFLQNLNIWQDSLRRTLESFNVPPDNYLPLSGVSTIDEQTTGLPIHRYRTILDPNNTPFSKSPSALPAKRLWKYLVNDEQSQGIFIKYIFKRKPVSPTLPPAPRFMEKSSSPKHVKTSRLKRSQSLQPIVSDSRATMENLADSTALMTTATNSKIIYRDPESIYSFCLNSMNPTLLAAGLSREIIELDISSITLPNEPYELSDDENELSPSLPRQTSAILNRDPGGNRIPSSLRMPTMGVYAPNMYLTQTTATTINGNTTNTDNQHVLTNRHAIKESRKFANHPVLPHYLTGCADGSVYLLNWSQDTPPRQVREASKRVTKIELSSEGNKFGVADIDGNLSLHVLSSNRSTAYTRLLTHSKTTNDFVFLDSSTLLATCGSSNDQQNVALWDTLMPPARANITSFTCHEANGAQCLAYSQSYQLLLSGGKQGDICIFDLRQRKRLATSQAHDSHMKTLCLDPLEKFYVTGSTKGNIKIWRLHGCEMIHCFYGEHFRRGFLHSQISGVNHLHLTASRHLFSSGADGTISVRQITQFD</sequence>
<dbReference type="Pfam" id="PF12234">
    <property type="entry name" value="Rav1p_C"/>
    <property type="match status" value="2"/>
</dbReference>
<dbReference type="Gene3D" id="2.130.10.10">
    <property type="entry name" value="YVTN repeat-like/Quinoprotein amine dehydrogenase"/>
    <property type="match status" value="2"/>
</dbReference>
<dbReference type="InterPro" id="IPR001680">
    <property type="entry name" value="WD40_rpt"/>
</dbReference>
<name>A0A815K3V5_ADIRI</name>
<dbReference type="SMART" id="SM00320">
    <property type="entry name" value="WD40"/>
    <property type="match status" value="10"/>
</dbReference>
<evidence type="ECO:0000256" key="1">
    <source>
        <dbReference type="PROSITE-ProRule" id="PRU00221"/>
    </source>
</evidence>
<organism evidence="4 5">
    <name type="scientific">Adineta ricciae</name>
    <name type="common">Rotifer</name>
    <dbReference type="NCBI Taxonomy" id="249248"/>
    <lineage>
        <taxon>Eukaryota</taxon>
        <taxon>Metazoa</taxon>
        <taxon>Spiralia</taxon>
        <taxon>Gnathifera</taxon>
        <taxon>Rotifera</taxon>
        <taxon>Eurotatoria</taxon>
        <taxon>Bdelloidea</taxon>
        <taxon>Adinetida</taxon>
        <taxon>Adinetidae</taxon>
        <taxon>Adineta</taxon>
    </lineage>
</organism>
<dbReference type="InterPro" id="IPR052208">
    <property type="entry name" value="DmX-like/RAVE_component"/>
</dbReference>
<dbReference type="EMBL" id="CAJNOJ010000308">
    <property type="protein sequence ID" value="CAF1387724.1"/>
    <property type="molecule type" value="Genomic_DNA"/>
</dbReference>
<dbReference type="PANTHER" id="PTHR13950">
    <property type="entry name" value="RABCONNECTIN-RELATED"/>
    <property type="match status" value="1"/>
</dbReference>
<dbReference type="InterPro" id="IPR015943">
    <property type="entry name" value="WD40/YVTN_repeat-like_dom_sf"/>
</dbReference>
<feature type="region of interest" description="Disordered" evidence="2">
    <location>
        <begin position="1827"/>
        <end position="1858"/>
    </location>
</feature>
<feature type="compositionally biased region" description="Basic residues" evidence="2">
    <location>
        <begin position="2526"/>
        <end position="2537"/>
    </location>
</feature>
<feature type="compositionally biased region" description="Basic and acidic residues" evidence="2">
    <location>
        <begin position="2348"/>
        <end position="2368"/>
    </location>
</feature>
<feature type="domain" description="RAVE complex protein Rav1 C-terminal" evidence="3">
    <location>
        <begin position="1072"/>
        <end position="1294"/>
    </location>
</feature>
<dbReference type="Pfam" id="PF00400">
    <property type="entry name" value="WD40"/>
    <property type="match status" value="1"/>
</dbReference>
<accession>A0A815K3V5</accession>
<feature type="region of interest" description="Disordered" evidence="2">
    <location>
        <begin position="2321"/>
        <end position="2368"/>
    </location>
</feature>
<evidence type="ECO:0000256" key="2">
    <source>
        <dbReference type="SAM" id="MobiDB-lite"/>
    </source>
</evidence>
<feature type="region of interest" description="Disordered" evidence="2">
    <location>
        <begin position="1192"/>
        <end position="1214"/>
    </location>
</feature>
<feature type="domain" description="RAVE complex protein Rav1 C-terminal" evidence="3">
    <location>
        <begin position="1384"/>
        <end position="1781"/>
    </location>
</feature>
<reference evidence="4" key="1">
    <citation type="submission" date="2021-02" db="EMBL/GenBank/DDBJ databases">
        <authorList>
            <person name="Nowell W R."/>
        </authorList>
    </citation>
    <scope>NUCLEOTIDE SEQUENCE</scope>
</reference>
<comment type="caution">
    <text evidence="4">The sequence shown here is derived from an EMBL/GenBank/DDBJ whole genome shotgun (WGS) entry which is preliminary data.</text>
</comment>
<dbReference type="InterPro" id="IPR036322">
    <property type="entry name" value="WD40_repeat_dom_sf"/>
</dbReference>
<dbReference type="InterPro" id="IPR022033">
    <property type="entry name" value="Rav1p_C"/>
</dbReference>
<feature type="region of interest" description="Disordered" evidence="2">
    <location>
        <begin position="2519"/>
        <end position="2544"/>
    </location>
</feature>
<dbReference type="PANTHER" id="PTHR13950:SF9">
    <property type="entry name" value="RABCONNECTIN-3A"/>
    <property type="match status" value="1"/>
</dbReference>
<dbReference type="GO" id="GO:0043291">
    <property type="term" value="C:RAVE complex"/>
    <property type="evidence" value="ECO:0007669"/>
    <property type="project" value="TreeGrafter"/>
</dbReference>
<protein>
    <recommendedName>
        <fullName evidence="3">RAVE complex protein Rav1 C-terminal domain-containing protein</fullName>
    </recommendedName>
</protein>
<evidence type="ECO:0000259" key="3">
    <source>
        <dbReference type="Pfam" id="PF12234"/>
    </source>
</evidence>
<feature type="repeat" description="WD" evidence="1">
    <location>
        <begin position="2862"/>
        <end position="2895"/>
    </location>
</feature>
<feature type="region of interest" description="Disordered" evidence="2">
    <location>
        <begin position="1336"/>
        <end position="1363"/>
    </location>
</feature>
<feature type="compositionally biased region" description="Polar residues" evidence="2">
    <location>
        <begin position="2239"/>
        <end position="2264"/>
    </location>
</feature>
<evidence type="ECO:0000313" key="4">
    <source>
        <dbReference type="EMBL" id="CAF1387724.1"/>
    </source>
</evidence>